<protein>
    <submittedName>
        <fullName evidence="1">Uncharacterized protein</fullName>
    </submittedName>
</protein>
<sequence>MRRGWESNLRQPDHVRRANHSATLLLATHQMLGGHGGDGTSQKAFNRPTDCATVHPQMARGANKDHARRKTITYDVITPIGRVGFPVQHWLTGPIRLSAILDFLRYGLRPPKRARSA</sequence>
<accession>A0AAV4FZM5</accession>
<evidence type="ECO:0000313" key="2">
    <source>
        <dbReference type="Proteomes" id="UP000762676"/>
    </source>
</evidence>
<proteinExistence type="predicted"/>
<reference evidence="1 2" key="1">
    <citation type="journal article" date="2021" name="Elife">
        <title>Chloroplast acquisition without the gene transfer in kleptoplastic sea slugs, Plakobranchus ocellatus.</title>
        <authorList>
            <person name="Maeda T."/>
            <person name="Takahashi S."/>
            <person name="Yoshida T."/>
            <person name="Shimamura S."/>
            <person name="Takaki Y."/>
            <person name="Nagai Y."/>
            <person name="Toyoda A."/>
            <person name="Suzuki Y."/>
            <person name="Arimoto A."/>
            <person name="Ishii H."/>
            <person name="Satoh N."/>
            <person name="Nishiyama T."/>
            <person name="Hasebe M."/>
            <person name="Maruyama T."/>
            <person name="Minagawa J."/>
            <person name="Obokata J."/>
            <person name="Shigenobu S."/>
        </authorList>
    </citation>
    <scope>NUCLEOTIDE SEQUENCE [LARGE SCALE GENOMIC DNA]</scope>
</reference>
<dbReference type="Proteomes" id="UP000762676">
    <property type="component" value="Unassembled WGS sequence"/>
</dbReference>
<evidence type="ECO:0000313" key="1">
    <source>
        <dbReference type="EMBL" id="GFR78777.1"/>
    </source>
</evidence>
<gene>
    <name evidence="1" type="ORF">ElyMa_002272300</name>
</gene>
<comment type="caution">
    <text evidence="1">The sequence shown here is derived from an EMBL/GenBank/DDBJ whole genome shotgun (WGS) entry which is preliminary data.</text>
</comment>
<dbReference type="AlphaFoldDB" id="A0AAV4FZM5"/>
<keyword evidence="2" id="KW-1185">Reference proteome</keyword>
<organism evidence="1 2">
    <name type="scientific">Elysia marginata</name>
    <dbReference type="NCBI Taxonomy" id="1093978"/>
    <lineage>
        <taxon>Eukaryota</taxon>
        <taxon>Metazoa</taxon>
        <taxon>Spiralia</taxon>
        <taxon>Lophotrochozoa</taxon>
        <taxon>Mollusca</taxon>
        <taxon>Gastropoda</taxon>
        <taxon>Heterobranchia</taxon>
        <taxon>Euthyneura</taxon>
        <taxon>Panpulmonata</taxon>
        <taxon>Sacoglossa</taxon>
        <taxon>Placobranchoidea</taxon>
        <taxon>Plakobranchidae</taxon>
        <taxon>Elysia</taxon>
    </lineage>
</organism>
<name>A0AAV4FZM5_9GAST</name>
<dbReference type="EMBL" id="BMAT01004710">
    <property type="protein sequence ID" value="GFR78777.1"/>
    <property type="molecule type" value="Genomic_DNA"/>
</dbReference>